<dbReference type="InterPro" id="IPR013324">
    <property type="entry name" value="RNA_pol_sigma_r3/r4-like"/>
</dbReference>
<keyword evidence="3" id="KW-0731">Sigma factor</keyword>
<comment type="similarity">
    <text evidence="1">Belongs to the sigma-70 factor family. ECF subfamily.</text>
</comment>
<dbReference type="Gene3D" id="1.10.10.10">
    <property type="entry name" value="Winged helix-like DNA-binding domain superfamily/Winged helix DNA-binding domain"/>
    <property type="match status" value="1"/>
</dbReference>
<accession>A0A1M6NBQ9</accession>
<keyword evidence="5" id="KW-0804">Transcription</keyword>
<evidence type="ECO:0000256" key="3">
    <source>
        <dbReference type="ARBA" id="ARBA00023082"/>
    </source>
</evidence>
<dbReference type="Proteomes" id="UP000184310">
    <property type="component" value="Unassembled WGS sequence"/>
</dbReference>
<evidence type="ECO:0000313" key="8">
    <source>
        <dbReference type="EMBL" id="SHJ93119.1"/>
    </source>
</evidence>
<feature type="domain" description="Helix-turn-helix conjugative transposon-like" evidence="7">
    <location>
        <begin position="7"/>
        <end position="44"/>
    </location>
</feature>
<dbReference type="InterPro" id="IPR007630">
    <property type="entry name" value="RNA_pol_sigma70_r4"/>
</dbReference>
<dbReference type="PANTHER" id="PTHR43133">
    <property type="entry name" value="RNA POLYMERASE ECF-TYPE SIGMA FACTO"/>
    <property type="match status" value="1"/>
</dbReference>
<dbReference type="GO" id="GO:0016987">
    <property type="term" value="F:sigma factor activity"/>
    <property type="evidence" value="ECO:0007669"/>
    <property type="project" value="UniProtKB-KW"/>
</dbReference>
<evidence type="ECO:0000256" key="1">
    <source>
        <dbReference type="ARBA" id="ARBA00010641"/>
    </source>
</evidence>
<keyword evidence="4" id="KW-0238">DNA-binding</keyword>
<sequence>MNESLCELIERAKDDDKDALYTIIERFYPSIRKFSSKLNYDEAETDLVIFFILLLQKINLSNFKTRNEGIIVNYLYSSLRNKYIDIYRKLKKNRYTTTELITDVLTDKANSAFDESILMKMVLENLSEKERVVIIEIYYMNNKYKDIESKLNLSRQSINNIRNKALKKIRNSLEMNWE</sequence>
<proteinExistence type="inferred from homology"/>
<dbReference type="InterPro" id="IPR014284">
    <property type="entry name" value="RNA_pol_sigma-70_dom"/>
</dbReference>
<dbReference type="Pfam" id="PF04545">
    <property type="entry name" value="Sigma70_r4"/>
    <property type="match status" value="1"/>
</dbReference>
<evidence type="ECO:0000256" key="4">
    <source>
        <dbReference type="ARBA" id="ARBA00023125"/>
    </source>
</evidence>
<dbReference type="InterPro" id="IPR024760">
    <property type="entry name" value="HTH_dom_conjug_TS-like"/>
</dbReference>
<dbReference type="InterPro" id="IPR039425">
    <property type="entry name" value="RNA_pol_sigma-70-like"/>
</dbReference>
<keyword evidence="9" id="KW-1185">Reference proteome</keyword>
<dbReference type="STRING" id="1121302.SAMN02745163_02856"/>
<dbReference type="RefSeq" id="WP_072989048.1">
    <property type="nucleotide sequence ID" value="NZ_FQZB01000012.1"/>
</dbReference>
<dbReference type="Gene3D" id="1.10.1740.10">
    <property type="match status" value="1"/>
</dbReference>
<dbReference type="GO" id="GO:0003677">
    <property type="term" value="F:DNA binding"/>
    <property type="evidence" value="ECO:0007669"/>
    <property type="project" value="UniProtKB-KW"/>
</dbReference>
<dbReference type="InterPro" id="IPR036388">
    <property type="entry name" value="WH-like_DNA-bd_sf"/>
</dbReference>
<gene>
    <name evidence="8" type="ORF">SAMN02745163_02856</name>
</gene>
<dbReference type="OrthoDB" id="2449942at2"/>
<evidence type="ECO:0000313" key="9">
    <source>
        <dbReference type="Proteomes" id="UP000184310"/>
    </source>
</evidence>
<protein>
    <submittedName>
        <fullName evidence="8">RNA polymerase sigma factor, sigma-70 family</fullName>
    </submittedName>
</protein>
<dbReference type="SUPFAM" id="SSF88946">
    <property type="entry name" value="Sigma2 domain of RNA polymerase sigma factors"/>
    <property type="match status" value="1"/>
</dbReference>
<evidence type="ECO:0000259" key="6">
    <source>
        <dbReference type="Pfam" id="PF04545"/>
    </source>
</evidence>
<evidence type="ECO:0000259" key="7">
    <source>
        <dbReference type="Pfam" id="PF12645"/>
    </source>
</evidence>
<keyword evidence="2" id="KW-0805">Transcription regulation</keyword>
<dbReference type="EMBL" id="FQZB01000012">
    <property type="protein sequence ID" value="SHJ93119.1"/>
    <property type="molecule type" value="Genomic_DNA"/>
</dbReference>
<organism evidence="8 9">
    <name type="scientific">Clostridium cavendishii DSM 21758</name>
    <dbReference type="NCBI Taxonomy" id="1121302"/>
    <lineage>
        <taxon>Bacteria</taxon>
        <taxon>Bacillati</taxon>
        <taxon>Bacillota</taxon>
        <taxon>Clostridia</taxon>
        <taxon>Eubacteriales</taxon>
        <taxon>Clostridiaceae</taxon>
        <taxon>Clostridium</taxon>
    </lineage>
</organism>
<evidence type="ECO:0000256" key="5">
    <source>
        <dbReference type="ARBA" id="ARBA00023163"/>
    </source>
</evidence>
<reference evidence="8 9" key="1">
    <citation type="submission" date="2016-11" db="EMBL/GenBank/DDBJ databases">
        <authorList>
            <person name="Jaros S."/>
            <person name="Januszkiewicz K."/>
            <person name="Wedrychowicz H."/>
        </authorList>
    </citation>
    <scope>NUCLEOTIDE SEQUENCE [LARGE SCALE GENOMIC DNA]</scope>
    <source>
        <strain evidence="8 9">DSM 21758</strain>
    </source>
</reference>
<dbReference type="AlphaFoldDB" id="A0A1M6NBQ9"/>
<evidence type="ECO:0000256" key="2">
    <source>
        <dbReference type="ARBA" id="ARBA00023015"/>
    </source>
</evidence>
<dbReference type="GO" id="GO:0006352">
    <property type="term" value="P:DNA-templated transcription initiation"/>
    <property type="evidence" value="ECO:0007669"/>
    <property type="project" value="InterPro"/>
</dbReference>
<dbReference type="SUPFAM" id="SSF88659">
    <property type="entry name" value="Sigma3 and sigma4 domains of RNA polymerase sigma factors"/>
    <property type="match status" value="1"/>
</dbReference>
<feature type="domain" description="RNA polymerase sigma-70 region 4" evidence="6">
    <location>
        <begin position="122"/>
        <end position="171"/>
    </location>
</feature>
<dbReference type="Pfam" id="PF12645">
    <property type="entry name" value="HTH_16"/>
    <property type="match status" value="1"/>
</dbReference>
<dbReference type="NCBIfam" id="TIGR02937">
    <property type="entry name" value="sigma70-ECF"/>
    <property type="match status" value="1"/>
</dbReference>
<dbReference type="InterPro" id="IPR013325">
    <property type="entry name" value="RNA_pol_sigma_r2"/>
</dbReference>
<dbReference type="PANTHER" id="PTHR43133:SF8">
    <property type="entry name" value="RNA POLYMERASE SIGMA FACTOR HI_1459-RELATED"/>
    <property type="match status" value="1"/>
</dbReference>
<name>A0A1M6NBQ9_9CLOT</name>